<keyword evidence="3 8" id="KW-0238">DNA-binding</keyword>
<proteinExistence type="predicted"/>
<dbReference type="SUPFAM" id="SSF52172">
    <property type="entry name" value="CheY-like"/>
    <property type="match status" value="1"/>
</dbReference>
<evidence type="ECO:0000313" key="8">
    <source>
        <dbReference type="EMBL" id="PWJ54761.1"/>
    </source>
</evidence>
<feature type="domain" description="HTH luxR-type" evidence="6">
    <location>
        <begin position="144"/>
        <end position="209"/>
    </location>
</feature>
<organism evidence="8 9">
    <name type="scientific">Dyadobacter jejuensis</name>
    <dbReference type="NCBI Taxonomy" id="1082580"/>
    <lineage>
        <taxon>Bacteria</taxon>
        <taxon>Pseudomonadati</taxon>
        <taxon>Bacteroidota</taxon>
        <taxon>Cytophagia</taxon>
        <taxon>Cytophagales</taxon>
        <taxon>Spirosomataceae</taxon>
        <taxon>Dyadobacter</taxon>
    </lineage>
</organism>
<dbReference type="SMART" id="SM00448">
    <property type="entry name" value="REC"/>
    <property type="match status" value="1"/>
</dbReference>
<comment type="caution">
    <text evidence="8">The sequence shown here is derived from an EMBL/GenBank/DDBJ whole genome shotgun (WGS) entry which is preliminary data.</text>
</comment>
<dbReference type="PANTHER" id="PTHR43214">
    <property type="entry name" value="TWO-COMPONENT RESPONSE REGULATOR"/>
    <property type="match status" value="1"/>
</dbReference>
<dbReference type="PROSITE" id="PS50043">
    <property type="entry name" value="HTH_LUXR_2"/>
    <property type="match status" value="1"/>
</dbReference>
<dbReference type="AlphaFoldDB" id="A0A316AAV7"/>
<dbReference type="CDD" id="cd17535">
    <property type="entry name" value="REC_NarL-like"/>
    <property type="match status" value="1"/>
</dbReference>
<keyword evidence="1 5" id="KW-0597">Phosphoprotein</keyword>
<dbReference type="PRINTS" id="PR00038">
    <property type="entry name" value="HTHLUXR"/>
</dbReference>
<dbReference type="InterPro" id="IPR039420">
    <property type="entry name" value="WalR-like"/>
</dbReference>
<feature type="domain" description="Response regulatory" evidence="7">
    <location>
        <begin position="5"/>
        <end position="121"/>
    </location>
</feature>
<protein>
    <submittedName>
        <fullName evidence="8">DNA-binding NarL/FixJ family response regulator</fullName>
    </submittedName>
</protein>
<evidence type="ECO:0000256" key="4">
    <source>
        <dbReference type="ARBA" id="ARBA00023163"/>
    </source>
</evidence>
<evidence type="ECO:0000256" key="3">
    <source>
        <dbReference type="ARBA" id="ARBA00023125"/>
    </source>
</evidence>
<dbReference type="GO" id="GO:0000160">
    <property type="term" value="P:phosphorelay signal transduction system"/>
    <property type="evidence" value="ECO:0007669"/>
    <property type="project" value="InterPro"/>
</dbReference>
<sequence length="213" mass="24001">MTPIRITIADDHRIFREGLRAILDSIPSFGVVADVPNGLELLESLPYQTPDVVLMDLNMPILDGIEAMVRIKREYPAIRVIVLTMHQEPSTIVQLLELGASAYLLKNTSAQELVRSIKEVYEKDFYFTSYISEVMLQPSPRNPATADTFAISKREREILGLICQEMTTAEIADKLFISSRTVESHRKSLLEKLQAKNTAGLVFKALKLQLVQI</sequence>
<evidence type="ECO:0000259" key="6">
    <source>
        <dbReference type="PROSITE" id="PS50043"/>
    </source>
</evidence>
<accession>A0A316AAV7</accession>
<name>A0A316AAV7_9BACT</name>
<dbReference type="InterPro" id="IPR011006">
    <property type="entry name" value="CheY-like_superfamily"/>
</dbReference>
<evidence type="ECO:0000256" key="1">
    <source>
        <dbReference type="ARBA" id="ARBA00022553"/>
    </source>
</evidence>
<dbReference type="InterPro" id="IPR001789">
    <property type="entry name" value="Sig_transdc_resp-reg_receiver"/>
</dbReference>
<keyword evidence="4" id="KW-0804">Transcription</keyword>
<dbReference type="SUPFAM" id="SSF46894">
    <property type="entry name" value="C-terminal effector domain of the bipartite response regulators"/>
    <property type="match status" value="1"/>
</dbReference>
<dbReference type="InterPro" id="IPR058245">
    <property type="entry name" value="NreC/VraR/RcsB-like_REC"/>
</dbReference>
<dbReference type="Pfam" id="PF00072">
    <property type="entry name" value="Response_reg"/>
    <property type="match status" value="1"/>
</dbReference>
<dbReference type="PANTHER" id="PTHR43214:SF41">
    <property type="entry name" value="NITRATE_NITRITE RESPONSE REGULATOR PROTEIN NARP"/>
    <property type="match status" value="1"/>
</dbReference>
<dbReference type="EMBL" id="QGDT01000016">
    <property type="protein sequence ID" value="PWJ54761.1"/>
    <property type="molecule type" value="Genomic_DNA"/>
</dbReference>
<evidence type="ECO:0000256" key="2">
    <source>
        <dbReference type="ARBA" id="ARBA00023015"/>
    </source>
</evidence>
<dbReference type="Pfam" id="PF00196">
    <property type="entry name" value="GerE"/>
    <property type="match status" value="1"/>
</dbReference>
<dbReference type="InterPro" id="IPR016032">
    <property type="entry name" value="Sig_transdc_resp-reg_C-effctor"/>
</dbReference>
<dbReference type="InterPro" id="IPR000792">
    <property type="entry name" value="Tscrpt_reg_LuxR_C"/>
</dbReference>
<dbReference type="Proteomes" id="UP000245880">
    <property type="component" value="Unassembled WGS sequence"/>
</dbReference>
<dbReference type="OrthoDB" id="9797341at2"/>
<dbReference type="Gene3D" id="3.40.50.2300">
    <property type="match status" value="1"/>
</dbReference>
<evidence type="ECO:0000259" key="7">
    <source>
        <dbReference type="PROSITE" id="PS50110"/>
    </source>
</evidence>
<evidence type="ECO:0000313" key="9">
    <source>
        <dbReference type="Proteomes" id="UP000245880"/>
    </source>
</evidence>
<dbReference type="CDD" id="cd06170">
    <property type="entry name" value="LuxR_C_like"/>
    <property type="match status" value="1"/>
</dbReference>
<reference evidence="8 9" key="1">
    <citation type="submission" date="2018-03" db="EMBL/GenBank/DDBJ databases">
        <title>Genomic Encyclopedia of Archaeal and Bacterial Type Strains, Phase II (KMG-II): from individual species to whole genera.</title>
        <authorList>
            <person name="Goeker M."/>
        </authorList>
    </citation>
    <scope>NUCLEOTIDE SEQUENCE [LARGE SCALE GENOMIC DNA]</scope>
    <source>
        <strain evidence="8 9">DSM 100346</strain>
    </source>
</reference>
<dbReference type="SMART" id="SM00421">
    <property type="entry name" value="HTH_LUXR"/>
    <property type="match status" value="1"/>
</dbReference>
<keyword evidence="2" id="KW-0805">Transcription regulation</keyword>
<dbReference type="GO" id="GO:0006355">
    <property type="term" value="P:regulation of DNA-templated transcription"/>
    <property type="evidence" value="ECO:0007669"/>
    <property type="project" value="InterPro"/>
</dbReference>
<dbReference type="PROSITE" id="PS50110">
    <property type="entry name" value="RESPONSE_REGULATORY"/>
    <property type="match status" value="1"/>
</dbReference>
<feature type="modified residue" description="4-aspartylphosphate" evidence="5">
    <location>
        <position position="56"/>
    </location>
</feature>
<keyword evidence="9" id="KW-1185">Reference proteome</keyword>
<gene>
    <name evidence="8" type="ORF">CLV98_11648</name>
</gene>
<dbReference type="GO" id="GO:0003677">
    <property type="term" value="F:DNA binding"/>
    <property type="evidence" value="ECO:0007669"/>
    <property type="project" value="UniProtKB-KW"/>
</dbReference>
<dbReference type="RefSeq" id="WP_109677590.1">
    <property type="nucleotide sequence ID" value="NZ_QGDT01000016.1"/>
</dbReference>
<evidence type="ECO:0000256" key="5">
    <source>
        <dbReference type="PROSITE-ProRule" id="PRU00169"/>
    </source>
</evidence>